<name>A0A098AW56_DESHA</name>
<dbReference type="PATRIC" id="fig|49338.4.peg.5806"/>
<evidence type="ECO:0000313" key="1">
    <source>
        <dbReference type="EMBL" id="CDV96392.1"/>
    </source>
</evidence>
<evidence type="ECO:0008006" key="2">
    <source>
        <dbReference type="Google" id="ProtNLM"/>
    </source>
</evidence>
<gene>
    <name evidence="1" type="ORF">DPCES_5394</name>
</gene>
<dbReference type="InterPro" id="IPR009414">
    <property type="entry name" value="DUF1064"/>
</dbReference>
<accession>A0A098AW56</accession>
<dbReference type="RefSeq" id="WP_208926890.1">
    <property type="nucleotide sequence ID" value="NZ_LK996027.1"/>
</dbReference>
<proteinExistence type="predicted"/>
<dbReference type="EMBL" id="LK996027">
    <property type="protein sequence ID" value="CDV96392.1"/>
    <property type="molecule type" value="Genomic_DNA"/>
</dbReference>
<sequence length="112" mass="13197">MTRTSKYNAKRVQVAGKVFDSKAEANRYRELLLLMKTGEVAEVECQPRFLLQEGFRKNGKTHRPIYYIADFLVKYADGHTEVEDVKGVKTEVFRIKQKMFEKRYPEYSLKIV</sequence>
<protein>
    <recommendedName>
        <fullName evidence="2">DUF1064 domain-containing protein</fullName>
    </recommendedName>
</protein>
<dbReference type="Pfam" id="PF06356">
    <property type="entry name" value="DUF1064"/>
    <property type="match status" value="1"/>
</dbReference>
<organism evidence="1">
    <name type="scientific">Desulfitobacterium hafniense</name>
    <name type="common">Desulfitobacterium frappieri</name>
    <dbReference type="NCBI Taxonomy" id="49338"/>
    <lineage>
        <taxon>Bacteria</taxon>
        <taxon>Bacillati</taxon>
        <taxon>Bacillota</taxon>
        <taxon>Clostridia</taxon>
        <taxon>Eubacteriales</taxon>
        <taxon>Desulfitobacteriaceae</taxon>
        <taxon>Desulfitobacterium</taxon>
    </lineage>
</organism>
<dbReference type="AlphaFoldDB" id="A0A098AW56"/>
<reference evidence="1" key="1">
    <citation type="submission" date="2014-07" db="EMBL/GenBank/DDBJ databases">
        <authorList>
            <person name="Hornung V.Bastian."/>
        </authorList>
    </citation>
    <scope>NUCLEOTIDE SEQUENCE</scope>
    <source>
        <strain evidence="1">PCE-S</strain>
    </source>
</reference>